<proteinExistence type="inferred from homology"/>
<gene>
    <name evidence="6" type="ORF">D5R97_06515</name>
</gene>
<dbReference type="Proteomes" id="UP000285138">
    <property type="component" value="Unassembled WGS sequence"/>
</dbReference>
<keyword evidence="2 4" id="KW-0808">Transferase</keyword>
<comment type="caution">
    <text evidence="6">The sequence shown here is derived from an EMBL/GenBank/DDBJ whole genome shotgun (WGS) entry which is preliminary data.</text>
</comment>
<dbReference type="InterPro" id="IPR002139">
    <property type="entry name" value="Ribo/fructo_kinase"/>
</dbReference>
<dbReference type="PROSITE" id="PS00584">
    <property type="entry name" value="PFKB_KINASES_2"/>
    <property type="match status" value="1"/>
</dbReference>
<dbReference type="InterPro" id="IPR029056">
    <property type="entry name" value="Ribokinase-like"/>
</dbReference>
<sequence>MSGATDGVIYGFGALNLDLIFQVPPSLMSELPYKPGYEYYEGREEGDCLLQLLQEKAFLEGMAGGGSAANTVVALSRFGLPCAYIGKVGRDEEGVFVLESLEGVRKKEVTREGRTGLCITLLSGDKRDRSLVLIPNANDTLRYEEIPRTSIYKKASWIHFTSFCGDSPFNAQCRIAREIPPGIKISFDPGMLYARRGLEEIMPILEKTHYIFPEKKEVEILTGYSYEKGSRKLFDLGPNVVLCTLGEKGVFVVFEGGEFHVPAPSVSVVDTTGAGDVFAAGFILSSVRGEPLQKNVEMGIDLAAQSVTGVGRKGYPYPRKPGISNT</sequence>
<organism evidence="6 7">
    <name type="scientific">Candidatus Syntrophonatronum acetioxidans</name>
    <dbReference type="NCBI Taxonomy" id="1795816"/>
    <lineage>
        <taxon>Bacteria</taxon>
        <taxon>Bacillati</taxon>
        <taxon>Bacillota</taxon>
        <taxon>Clostridia</taxon>
        <taxon>Eubacteriales</taxon>
        <taxon>Syntrophomonadaceae</taxon>
        <taxon>Candidatus Syntrophonatronum</taxon>
    </lineage>
</organism>
<evidence type="ECO:0000256" key="3">
    <source>
        <dbReference type="ARBA" id="ARBA00022777"/>
    </source>
</evidence>
<dbReference type="PANTHER" id="PTHR43085">
    <property type="entry name" value="HEXOKINASE FAMILY MEMBER"/>
    <property type="match status" value="1"/>
</dbReference>
<evidence type="ECO:0000259" key="5">
    <source>
        <dbReference type="Pfam" id="PF00294"/>
    </source>
</evidence>
<dbReference type="Gene3D" id="3.40.1190.20">
    <property type="match status" value="1"/>
</dbReference>
<feature type="domain" description="Carbohydrate kinase PfkB" evidence="5">
    <location>
        <begin position="64"/>
        <end position="311"/>
    </location>
</feature>
<dbReference type="SUPFAM" id="SSF53613">
    <property type="entry name" value="Ribokinase-like"/>
    <property type="match status" value="1"/>
</dbReference>
<evidence type="ECO:0000256" key="4">
    <source>
        <dbReference type="RuleBase" id="RU003704"/>
    </source>
</evidence>
<evidence type="ECO:0000313" key="6">
    <source>
        <dbReference type="EMBL" id="RQD75286.1"/>
    </source>
</evidence>
<reference evidence="6 7" key="1">
    <citation type="submission" date="2018-08" db="EMBL/GenBank/DDBJ databases">
        <title>The metabolism and importance of syntrophic acetate oxidation coupled to methane or sulfide production in haloalkaline environments.</title>
        <authorList>
            <person name="Timmers P.H.A."/>
            <person name="Vavourakis C.D."/>
            <person name="Sorokin D.Y."/>
            <person name="Sinninghe Damste J.S."/>
            <person name="Muyzer G."/>
            <person name="Stams A.J.M."/>
            <person name="Plugge C.M."/>
        </authorList>
    </citation>
    <scope>NUCLEOTIDE SEQUENCE [LARGE SCALE GENOMIC DNA]</scope>
    <source>
        <strain evidence="6">MSAO_Bac1</strain>
    </source>
</reference>
<dbReference type="Pfam" id="PF00294">
    <property type="entry name" value="PfkB"/>
    <property type="match status" value="1"/>
</dbReference>
<accession>A0A424YDX0</accession>
<dbReference type="GO" id="GO:0008865">
    <property type="term" value="F:fructokinase activity"/>
    <property type="evidence" value="ECO:0007669"/>
    <property type="project" value="UniProtKB-ARBA"/>
</dbReference>
<dbReference type="InterPro" id="IPR002173">
    <property type="entry name" value="Carboh/pur_kinase_PfkB_CS"/>
</dbReference>
<dbReference type="InterPro" id="IPR011611">
    <property type="entry name" value="PfkB_dom"/>
</dbReference>
<dbReference type="AlphaFoldDB" id="A0A424YDX0"/>
<comment type="similarity">
    <text evidence="1 4">Belongs to the carbohydrate kinase PfkB family.</text>
</comment>
<dbReference type="EMBL" id="QZAA01000165">
    <property type="protein sequence ID" value="RQD75286.1"/>
    <property type="molecule type" value="Genomic_DNA"/>
</dbReference>
<dbReference type="PANTHER" id="PTHR43085:SF57">
    <property type="entry name" value="CARBOHYDRATE KINASE PFKB DOMAIN-CONTAINING PROTEIN"/>
    <property type="match status" value="1"/>
</dbReference>
<protein>
    <submittedName>
        <fullName evidence="6">Carbohydrate kinase family protein</fullName>
    </submittedName>
</protein>
<evidence type="ECO:0000256" key="2">
    <source>
        <dbReference type="ARBA" id="ARBA00022679"/>
    </source>
</evidence>
<keyword evidence="3 4" id="KW-0418">Kinase</keyword>
<evidence type="ECO:0000313" key="7">
    <source>
        <dbReference type="Proteomes" id="UP000285138"/>
    </source>
</evidence>
<name>A0A424YDX0_9FIRM</name>
<dbReference type="InterPro" id="IPR050306">
    <property type="entry name" value="PfkB_Carbo_kinase"/>
</dbReference>
<dbReference type="GO" id="GO:0006000">
    <property type="term" value="P:fructose metabolic process"/>
    <property type="evidence" value="ECO:0007669"/>
    <property type="project" value="UniProtKB-ARBA"/>
</dbReference>
<dbReference type="PRINTS" id="PR00990">
    <property type="entry name" value="RIBOKINASE"/>
</dbReference>
<evidence type="ECO:0000256" key="1">
    <source>
        <dbReference type="ARBA" id="ARBA00010688"/>
    </source>
</evidence>